<feature type="region of interest" description="Disordered" evidence="1">
    <location>
        <begin position="376"/>
        <end position="398"/>
    </location>
</feature>
<evidence type="ECO:0000313" key="3">
    <source>
        <dbReference type="Proteomes" id="UP000241462"/>
    </source>
</evidence>
<dbReference type="Gene3D" id="3.40.50.150">
    <property type="entry name" value="Vaccinia Virus protein VP39"/>
    <property type="match status" value="1"/>
</dbReference>
<gene>
    <name evidence="2" type="ORF">BD289DRAFT_366424</name>
</gene>
<dbReference type="InParanoid" id="A0A2T3AB19"/>
<organism evidence="2 3">
    <name type="scientific">Coniella lustricola</name>
    <dbReference type="NCBI Taxonomy" id="2025994"/>
    <lineage>
        <taxon>Eukaryota</taxon>
        <taxon>Fungi</taxon>
        <taxon>Dikarya</taxon>
        <taxon>Ascomycota</taxon>
        <taxon>Pezizomycotina</taxon>
        <taxon>Sordariomycetes</taxon>
        <taxon>Sordariomycetidae</taxon>
        <taxon>Diaporthales</taxon>
        <taxon>Schizoparmaceae</taxon>
        <taxon>Coniella</taxon>
    </lineage>
</organism>
<dbReference type="AlphaFoldDB" id="A0A2T3AB19"/>
<dbReference type="PANTHER" id="PTHR14614:SF132">
    <property type="entry name" value="PROTEIN-LYSINE METHYLTRANSFERASE C42C1.13"/>
    <property type="match status" value="1"/>
</dbReference>
<dbReference type="STRING" id="2025994.A0A2T3AB19"/>
<dbReference type="InterPro" id="IPR029063">
    <property type="entry name" value="SAM-dependent_MTases_sf"/>
</dbReference>
<dbReference type="Pfam" id="PF10294">
    <property type="entry name" value="Methyltransf_16"/>
    <property type="match status" value="1"/>
</dbReference>
<dbReference type="Proteomes" id="UP000241462">
    <property type="component" value="Unassembled WGS sequence"/>
</dbReference>
<evidence type="ECO:0000313" key="2">
    <source>
        <dbReference type="EMBL" id="PSR89038.1"/>
    </source>
</evidence>
<accession>A0A2T3AB19</accession>
<dbReference type="SUPFAM" id="SSF53335">
    <property type="entry name" value="S-adenosyl-L-methionine-dependent methyltransferases"/>
    <property type="match status" value="1"/>
</dbReference>
<sequence>MHYIRLLRPPSLDETTRLLKLVLTITTDLGDSFLCPDEPVLIAVYLVTDSIVITKNISRSVWSAGMRVLKLDLSLPAQAVTNIAEIPFDTTGRILGLSVSFPSPGAETRYTAVRELAIHTQKNGDCDLKEDEVVLQIAEEIGESIDRHVWDAGVVTTGLILDMCGFNATGCDRWCNMPLLRGLLTSAAKRPLNVIELGCGVGILGIGVAHAGSPASNEVQNVGRVLLTDLADAEEMTRINIGSNTQTRRGDANASSLELPLLDFEELDWEDGQDGVFGCKASATNWDLVIISDCTYNVDMLSALVKTLSALRAASEPELKVMLATKPRHSSEGALFDLMAAEGWSILENGSQPLPLLGMEEERVEIYLFGNSDASPGSVSAEVGDGVKHGSTKKRKLG</sequence>
<dbReference type="InterPro" id="IPR019410">
    <property type="entry name" value="Methyltransf_16"/>
</dbReference>
<keyword evidence="2" id="KW-0489">Methyltransferase</keyword>
<dbReference type="GO" id="GO:0008757">
    <property type="term" value="F:S-adenosylmethionine-dependent methyltransferase activity"/>
    <property type="evidence" value="ECO:0007669"/>
    <property type="project" value="UniProtKB-ARBA"/>
</dbReference>
<proteinExistence type="predicted"/>
<keyword evidence="3" id="KW-1185">Reference proteome</keyword>
<dbReference type="PANTHER" id="PTHR14614">
    <property type="entry name" value="HEPATOCELLULAR CARCINOMA-ASSOCIATED ANTIGEN"/>
    <property type="match status" value="1"/>
</dbReference>
<keyword evidence="2" id="KW-0808">Transferase</keyword>
<dbReference type="GO" id="GO:0032259">
    <property type="term" value="P:methylation"/>
    <property type="evidence" value="ECO:0007669"/>
    <property type="project" value="UniProtKB-KW"/>
</dbReference>
<evidence type="ECO:0000256" key="1">
    <source>
        <dbReference type="SAM" id="MobiDB-lite"/>
    </source>
</evidence>
<dbReference type="EMBL" id="KZ678422">
    <property type="protein sequence ID" value="PSR89038.1"/>
    <property type="molecule type" value="Genomic_DNA"/>
</dbReference>
<name>A0A2T3AB19_9PEZI</name>
<dbReference type="GO" id="GO:0005829">
    <property type="term" value="C:cytosol"/>
    <property type="evidence" value="ECO:0007669"/>
    <property type="project" value="TreeGrafter"/>
</dbReference>
<protein>
    <submittedName>
        <fullName evidence="2">Putative methyltransferase-domain-containing protein</fullName>
    </submittedName>
</protein>
<dbReference type="OrthoDB" id="413520at2759"/>
<reference evidence="2 3" key="1">
    <citation type="journal article" date="2018" name="Mycol. Prog.">
        <title>Coniella lustricola, a new species from submerged detritus.</title>
        <authorList>
            <person name="Raudabaugh D.B."/>
            <person name="Iturriaga T."/>
            <person name="Carver A."/>
            <person name="Mondo S."/>
            <person name="Pangilinan J."/>
            <person name="Lipzen A."/>
            <person name="He G."/>
            <person name="Amirebrahimi M."/>
            <person name="Grigoriev I.V."/>
            <person name="Miller A.N."/>
        </authorList>
    </citation>
    <scope>NUCLEOTIDE SEQUENCE [LARGE SCALE GENOMIC DNA]</scope>
    <source>
        <strain evidence="2 3">B22-T-1</strain>
    </source>
</reference>